<dbReference type="AlphaFoldDB" id="A0A377FVE9"/>
<gene>
    <name evidence="1" type="ORF">NCTC13163_02179</name>
</gene>
<dbReference type="RefSeq" id="WP_024369785.1">
    <property type="nucleotide sequence ID" value="NZ_UGGP01000001.1"/>
</dbReference>
<protein>
    <submittedName>
        <fullName evidence="1">Uncharacterized protein</fullName>
    </submittedName>
</protein>
<sequence length="67" mass="7957">MKSYEIEFHLINEEILTYTVEAESRYAALESIYQSFRHASDGFVQFDEEMILFLDHVAYVKAFEIVE</sequence>
<accession>A0A377FVE9</accession>
<dbReference type="Proteomes" id="UP000254060">
    <property type="component" value="Unassembled WGS sequence"/>
</dbReference>
<organism evidence="1 2">
    <name type="scientific">Exiguobacterium aurantiacum</name>
    <dbReference type="NCBI Taxonomy" id="33987"/>
    <lineage>
        <taxon>Bacteria</taxon>
        <taxon>Bacillati</taxon>
        <taxon>Bacillota</taxon>
        <taxon>Bacilli</taxon>
        <taxon>Bacillales</taxon>
        <taxon>Bacillales Family XII. Incertae Sedis</taxon>
        <taxon>Exiguobacterium</taxon>
    </lineage>
</organism>
<dbReference type="STRING" id="1397694.GCA_000702585_02667"/>
<evidence type="ECO:0000313" key="2">
    <source>
        <dbReference type="Proteomes" id="UP000254060"/>
    </source>
</evidence>
<evidence type="ECO:0000313" key="1">
    <source>
        <dbReference type="EMBL" id="STO08801.1"/>
    </source>
</evidence>
<dbReference type="EMBL" id="UGGP01000001">
    <property type="protein sequence ID" value="STO08801.1"/>
    <property type="molecule type" value="Genomic_DNA"/>
</dbReference>
<name>A0A377FVE9_9BACL</name>
<dbReference type="OrthoDB" id="2353858at2"/>
<reference evidence="1 2" key="1">
    <citation type="submission" date="2018-06" db="EMBL/GenBank/DDBJ databases">
        <authorList>
            <consortium name="Pathogen Informatics"/>
            <person name="Doyle S."/>
        </authorList>
    </citation>
    <scope>NUCLEOTIDE SEQUENCE [LARGE SCALE GENOMIC DNA]</scope>
    <source>
        <strain evidence="1 2">NCTC13163</strain>
    </source>
</reference>
<proteinExistence type="predicted"/>